<keyword evidence="3" id="KW-1185">Reference proteome</keyword>
<accession>A0A852X3N7</accession>
<proteinExistence type="predicted"/>
<feature type="region of interest" description="Disordered" evidence="1">
    <location>
        <begin position="1"/>
        <end position="26"/>
    </location>
</feature>
<reference evidence="2 3" key="1">
    <citation type="submission" date="2020-07" db="EMBL/GenBank/DDBJ databases">
        <title>Sequencing the genomes of 1000 actinobacteria strains.</title>
        <authorList>
            <person name="Klenk H.-P."/>
        </authorList>
    </citation>
    <scope>NUCLEOTIDE SEQUENCE [LARGE SCALE GENOMIC DNA]</scope>
    <source>
        <strain evidence="2 3">DSM 8598</strain>
    </source>
</reference>
<sequence length="40" mass="4332">MHRMHQTRPRAPCAASMPEAAGAPTIADLHRHRVAEASAQ</sequence>
<dbReference type="RefSeq" id="WP_281371124.1">
    <property type="nucleotide sequence ID" value="NZ_JACCFI010000001.1"/>
</dbReference>
<evidence type="ECO:0000313" key="2">
    <source>
        <dbReference type="EMBL" id="NYG20661.1"/>
    </source>
</evidence>
<protein>
    <submittedName>
        <fullName evidence="2">Uncharacterized protein</fullName>
    </submittedName>
</protein>
<gene>
    <name evidence="2" type="ORF">BJY17_001408</name>
</gene>
<comment type="caution">
    <text evidence="2">The sequence shown here is derived from an EMBL/GenBank/DDBJ whole genome shotgun (WGS) entry which is preliminary data.</text>
</comment>
<organism evidence="2 3">
    <name type="scientific">Agromyces hippuratus</name>
    <dbReference type="NCBI Taxonomy" id="286438"/>
    <lineage>
        <taxon>Bacteria</taxon>
        <taxon>Bacillati</taxon>
        <taxon>Actinomycetota</taxon>
        <taxon>Actinomycetes</taxon>
        <taxon>Micrococcales</taxon>
        <taxon>Microbacteriaceae</taxon>
        <taxon>Agromyces</taxon>
    </lineage>
</organism>
<name>A0A852X3N7_9MICO</name>
<dbReference type="Proteomes" id="UP000549066">
    <property type="component" value="Unassembled WGS sequence"/>
</dbReference>
<evidence type="ECO:0000256" key="1">
    <source>
        <dbReference type="SAM" id="MobiDB-lite"/>
    </source>
</evidence>
<evidence type="ECO:0000313" key="3">
    <source>
        <dbReference type="Proteomes" id="UP000549066"/>
    </source>
</evidence>
<dbReference type="AlphaFoldDB" id="A0A852X3N7"/>
<dbReference type="EMBL" id="JACCFI010000001">
    <property type="protein sequence ID" value="NYG20661.1"/>
    <property type="molecule type" value="Genomic_DNA"/>
</dbReference>